<keyword evidence="2" id="KW-1185">Reference proteome</keyword>
<accession>A0ABT5ZC96</accession>
<dbReference type="EMBL" id="JARHTQ010000060">
    <property type="protein sequence ID" value="MDF2261464.1"/>
    <property type="molecule type" value="Genomic_DNA"/>
</dbReference>
<gene>
    <name evidence="1" type="ORF">P2L57_38850</name>
</gene>
<evidence type="ECO:0000313" key="1">
    <source>
        <dbReference type="EMBL" id="MDF2261464.1"/>
    </source>
</evidence>
<dbReference type="RefSeq" id="WP_275823120.1">
    <property type="nucleotide sequence ID" value="NZ_BAAANM010000051.1"/>
</dbReference>
<evidence type="ECO:0000313" key="2">
    <source>
        <dbReference type="Proteomes" id="UP001220022"/>
    </source>
</evidence>
<name>A0ABT5ZC96_9ACTN</name>
<sequence length="63" mass="6277">MVAHADDSDTAARLGEEVTALYTNGPAGGGGVRVTTEPVLGVVSSTVHRSAAVPSIDLLGSRS</sequence>
<proteinExistence type="predicted"/>
<dbReference type="Proteomes" id="UP001220022">
    <property type="component" value="Unassembled WGS sequence"/>
</dbReference>
<reference evidence="1 2" key="1">
    <citation type="submission" date="2023-03" db="EMBL/GenBank/DDBJ databases">
        <title>Draft genome sequence of type strain Streptomyces ferralitis JCM 14344.</title>
        <authorList>
            <person name="Klaysubun C."/>
            <person name="Duangmal K."/>
        </authorList>
    </citation>
    <scope>NUCLEOTIDE SEQUENCE [LARGE SCALE GENOMIC DNA]</scope>
    <source>
        <strain evidence="1 2">JCM 14344</strain>
    </source>
</reference>
<protein>
    <submittedName>
        <fullName evidence="1">Uncharacterized protein</fullName>
    </submittedName>
</protein>
<organism evidence="1 2">
    <name type="scientific">Streptantibioticus ferralitis</name>
    <dbReference type="NCBI Taxonomy" id="236510"/>
    <lineage>
        <taxon>Bacteria</taxon>
        <taxon>Bacillati</taxon>
        <taxon>Actinomycetota</taxon>
        <taxon>Actinomycetes</taxon>
        <taxon>Kitasatosporales</taxon>
        <taxon>Streptomycetaceae</taxon>
        <taxon>Streptantibioticus</taxon>
    </lineage>
</organism>
<comment type="caution">
    <text evidence="1">The sequence shown here is derived from an EMBL/GenBank/DDBJ whole genome shotgun (WGS) entry which is preliminary data.</text>
</comment>